<dbReference type="EMBL" id="FNCW01000005">
    <property type="protein sequence ID" value="SDG67536.1"/>
    <property type="molecule type" value="Genomic_DNA"/>
</dbReference>
<evidence type="ECO:0000313" key="5">
    <source>
        <dbReference type="EMBL" id="SDG67536.1"/>
    </source>
</evidence>
<dbReference type="InterPro" id="IPR006143">
    <property type="entry name" value="RND_pump_MFP"/>
</dbReference>
<dbReference type="Gene3D" id="2.40.420.20">
    <property type="match status" value="1"/>
</dbReference>
<accession>A0A1G7W6J1</accession>
<dbReference type="Pfam" id="PF25973">
    <property type="entry name" value="BSH_CzcB"/>
    <property type="match status" value="1"/>
</dbReference>
<dbReference type="PROSITE" id="PS51257">
    <property type="entry name" value="PROKAR_LIPOPROTEIN"/>
    <property type="match status" value="1"/>
</dbReference>
<dbReference type="GO" id="GO:0015562">
    <property type="term" value="F:efflux transmembrane transporter activity"/>
    <property type="evidence" value="ECO:0007669"/>
    <property type="project" value="TreeGrafter"/>
</dbReference>
<dbReference type="SUPFAM" id="SSF111369">
    <property type="entry name" value="HlyD-like secretion proteins"/>
    <property type="match status" value="1"/>
</dbReference>
<keyword evidence="6" id="KW-1185">Reference proteome</keyword>
<evidence type="ECO:0000256" key="2">
    <source>
        <dbReference type="SAM" id="Coils"/>
    </source>
</evidence>
<dbReference type="RefSeq" id="WP_093366974.1">
    <property type="nucleotide sequence ID" value="NZ_FNCW01000005.1"/>
</dbReference>
<evidence type="ECO:0000256" key="3">
    <source>
        <dbReference type="SAM" id="SignalP"/>
    </source>
</evidence>
<dbReference type="STRING" id="470826.SAMN04488027_10524"/>
<dbReference type="OrthoDB" id="9806939at2"/>
<evidence type="ECO:0000259" key="4">
    <source>
        <dbReference type="Pfam" id="PF25973"/>
    </source>
</evidence>
<dbReference type="Proteomes" id="UP000199296">
    <property type="component" value="Unassembled WGS sequence"/>
</dbReference>
<keyword evidence="2" id="KW-0175">Coiled coil</keyword>
<dbReference type="NCBIfam" id="TIGR01730">
    <property type="entry name" value="RND_mfp"/>
    <property type="match status" value="1"/>
</dbReference>
<organism evidence="5 6">
    <name type="scientific">Psychroflexus sediminis</name>
    <dbReference type="NCBI Taxonomy" id="470826"/>
    <lineage>
        <taxon>Bacteria</taxon>
        <taxon>Pseudomonadati</taxon>
        <taxon>Bacteroidota</taxon>
        <taxon>Flavobacteriia</taxon>
        <taxon>Flavobacteriales</taxon>
        <taxon>Flavobacteriaceae</taxon>
        <taxon>Psychroflexus</taxon>
    </lineage>
</organism>
<dbReference type="Gene3D" id="1.10.287.470">
    <property type="entry name" value="Helix hairpin bin"/>
    <property type="match status" value="1"/>
</dbReference>
<feature type="coiled-coil region" evidence="2">
    <location>
        <begin position="101"/>
        <end position="173"/>
    </location>
</feature>
<feature type="domain" description="CzcB-like barrel-sandwich hybrid" evidence="4">
    <location>
        <begin position="61"/>
        <end position="197"/>
    </location>
</feature>
<sequence>MRTKLPPIVLIVLLSLGLASCGEESQSENTKAQAVNVEVQDPVSSLPQRLRHKGKIRASKSVNIQSRASSYVEKILVEVGDEVRENQLLVKLNSDDLESKQAQVSAQLDEVKASLEIAEKDYERYKNLRAKNSVSEKELESIRLKYNSVKSQKSAAENQLKEVESELKYFNIKAPFDGVITSKLAQQGDLANPQSPILQMEADTAFEFHFSVSERAILAIRKGQLAKVVLSNDGQELDAQISEISSSSLNSGGQYKVKATLFNENSIELLSGQQAEIQLVTEVMDKGIFIPKSALMRRGSLQGLFVVSPENKAMLRWVEVGADYDDYIEILSGLSEAESVVISADSKLYNGINVNL</sequence>
<gene>
    <name evidence="5" type="ORF">SAMN04488027_10524</name>
</gene>
<dbReference type="Gene3D" id="2.40.30.170">
    <property type="match status" value="1"/>
</dbReference>
<reference evidence="5 6" key="1">
    <citation type="submission" date="2016-10" db="EMBL/GenBank/DDBJ databases">
        <authorList>
            <person name="de Groot N.N."/>
        </authorList>
    </citation>
    <scope>NUCLEOTIDE SEQUENCE [LARGE SCALE GENOMIC DNA]</scope>
    <source>
        <strain evidence="5 6">DSM 19803</strain>
    </source>
</reference>
<dbReference type="InterPro" id="IPR058647">
    <property type="entry name" value="BSH_CzcB-like"/>
</dbReference>
<name>A0A1G7W6J1_9FLAO</name>
<protein>
    <submittedName>
        <fullName evidence="5">RND family efflux transporter, MFP subunit</fullName>
    </submittedName>
</protein>
<dbReference type="PANTHER" id="PTHR30469">
    <property type="entry name" value="MULTIDRUG RESISTANCE PROTEIN MDTA"/>
    <property type="match status" value="1"/>
</dbReference>
<dbReference type="Gene3D" id="2.40.50.100">
    <property type="match status" value="1"/>
</dbReference>
<comment type="similarity">
    <text evidence="1">Belongs to the membrane fusion protein (MFP) (TC 8.A.1) family.</text>
</comment>
<evidence type="ECO:0000256" key="1">
    <source>
        <dbReference type="ARBA" id="ARBA00009477"/>
    </source>
</evidence>
<proteinExistence type="inferred from homology"/>
<dbReference type="PANTHER" id="PTHR30469:SF15">
    <property type="entry name" value="HLYD FAMILY OF SECRETION PROTEINS"/>
    <property type="match status" value="1"/>
</dbReference>
<feature type="signal peptide" evidence="3">
    <location>
        <begin position="1"/>
        <end position="21"/>
    </location>
</feature>
<keyword evidence="3" id="KW-0732">Signal</keyword>
<dbReference type="AlphaFoldDB" id="A0A1G7W6J1"/>
<evidence type="ECO:0000313" key="6">
    <source>
        <dbReference type="Proteomes" id="UP000199296"/>
    </source>
</evidence>
<feature type="chain" id="PRO_5011666761" evidence="3">
    <location>
        <begin position="22"/>
        <end position="356"/>
    </location>
</feature>
<dbReference type="GO" id="GO:1990281">
    <property type="term" value="C:efflux pump complex"/>
    <property type="evidence" value="ECO:0007669"/>
    <property type="project" value="TreeGrafter"/>
</dbReference>